<protein>
    <submittedName>
        <fullName evidence="2">Uncharacterized protein</fullName>
    </submittedName>
</protein>
<dbReference type="Gene3D" id="3.20.20.80">
    <property type="entry name" value="Glycosidases"/>
    <property type="match status" value="1"/>
</dbReference>
<feature type="region of interest" description="Disordered" evidence="1">
    <location>
        <begin position="68"/>
        <end position="119"/>
    </location>
</feature>
<dbReference type="EMBL" id="BOMW01000102">
    <property type="protein sequence ID" value="GIF09792.1"/>
    <property type="molecule type" value="Genomic_DNA"/>
</dbReference>
<accession>A0A919NEH5</accession>
<gene>
    <name evidence="2" type="ORF">Asi03nite_73300</name>
</gene>
<reference evidence="2" key="1">
    <citation type="submission" date="2021-01" db="EMBL/GenBank/DDBJ databases">
        <title>Whole genome shotgun sequence of Actinoplanes siamensis NBRC 109076.</title>
        <authorList>
            <person name="Komaki H."/>
            <person name="Tamura T."/>
        </authorList>
    </citation>
    <scope>NUCLEOTIDE SEQUENCE</scope>
    <source>
        <strain evidence="2">NBRC 109076</strain>
    </source>
</reference>
<name>A0A919NEH5_9ACTN</name>
<dbReference type="Proteomes" id="UP000629619">
    <property type="component" value="Unassembled WGS sequence"/>
</dbReference>
<comment type="caution">
    <text evidence="2">The sequence shown here is derived from an EMBL/GenBank/DDBJ whole genome shotgun (WGS) entry which is preliminary data.</text>
</comment>
<feature type="compositionally biased region" description="Polar residues" evidence="1">
    <location>
        <begin position="68"/>
        <end position="80"/>
    </location>
</feature>
<organism evidence="2 3">
    <name type="scientific">Actinoplanes siamensis</name>
    <dbReference type="NCBI Taxonomy" id="1223317"/>
    <lineage>
        <taxon>Bacteria</taxon>
        <taxon>Bacillati</taxon>
        <taxon>Actinomycetota</taxon>
        <taxon>Actinomycetes</taxon>
        <taxon>Micromonosporales</taxon>
        <taxon>Micromonosporaceae</taxon>
        <taxon>Actinoplanes</taxon>
    </lineage>
</organism>
<evidence type="ECO:0000256" key="1">
    <source>
        <dbReference type="SAM" id="MobiDB-lite"/>
    </source>
</evidence>
<sequence length="119" mass="13306">MFEHVPRAGVEGDIDNEKFKLKTRDCAAAERTDRSLAPFLTGLIQIRKQNPTLRWPRNMSFHEIDNGSLLSSGREQQQHGSRGGPCQRRQRAVGQHHAEHAGAGDGLPRAVHSGRPDHR</sequence>
<keyword evidence="3" id="KW-1185">Reference proteome</keyword>
<evidence type="ECO:0000313" key="2">
    <source>
        <dbReference type="EMBL" id="GIF09792.1"/>
    </source>
</evidence>
<evidence type="ECO:0000313" key="3">
    <source>
        <dbReference type="Proteomes" id="UP000629619"/>
    </source>
</evidence>
<proteinExistence type="predicted"/>
<dbReference type="AlphaFoldDB" id="A0A919NEH5"/>
<dbReference type="RefSeq" id="WP_203685077.1">
    <property type="nucleotide sequence ID" value="NZ_BOMW01000102.1"/>
</dbReference>